<dbReference type="Proteomes" id="UP000630936">
    <property type="component" value="Unassembled WGS sequence"/>
</dbReference>
<organism evidence="2 3">
    <name type="scientific">Streptomyces inusitatus</name>
    <dbReference type="NCBI Taxonomy" id="68221"/>
    <lineage>
        <taxon>Bacteria</taxon>
        <taxon>Bacillati</taxon>
        <taxon>Actinomycetota</taxon>
        <taxon>Actinomycetes</taxon>
        <taxon>Kitasatosporales</taxon>
        <taxon>Streptomycetaceae</taxon>
        <taxon>Streptomyces</taxon>
    </lineage>
</organism>
<reference evidence="2" key="1">
    <citation type="journal article" date="2014" name="Int. J. Syst. Evol. Microbiol.">
        <title>Complete genome sequence of Corynebacterium casei LMG S-19264T (=DSM 44701T), isolated from a smear-ripened cheese.</title>
        <authorList>
            <consortium name="US DOE Joint Genome Institute (JGI-PGF)"/>
            <person name="Walter F."/>
            <person name="Albersmeier A."/>
            <person name="Kalinowski J."/>
            <person name="Ruckert C."/>
        </authorList>
    </citation>
    <scope>NUCLEOTIDE SEQUENCE</scope>
    <source>
        <strain evidence="2">JCM 4988</strain>
    </source>
</reference>
<evidence type="ECO:0000256" key="1">
    <source>
        <dbReference type="SAM" id="MobiDB-lite"/>
    </source>
</evidence>
<keyword evidence="3" id="KW-1185">Reference proteome</keyword>
<dbReference type="AlphaFoldDB" id="A0A918Q1K1"/>
<sequence length="136" mass="14910">MTSGNRVRARPRRVGERRGLARDLARDLARGPEQDRSRTGTGADAGADARRAQYRDFQTDMRGRQCAFPAGDGSTPFISRGGTAFGRLGTHTPSSLHQVKMGDFLSRSVTSRGDHVTTARHTCRSVPVVGIRRTTW</sequence>
<feature type="region of interest" description="Disordered" evidence="1">
    <location>
        <begin position="1"/>
        <end position="53"/>
    </location>
</feature>
<proteinExistence type="predicted"/>
<feature type="compositionally biased region" description="Basic and acidic residues" evidence="1">
    <location>
        <begin position="13"/>
        <end position="38"/>
    </location>
</feature>
<reference evidence="2" key="2">
    <citation type="submission" date="2020-09" db="EMBL/GenBank/DDBJ databases">
        <authorList>
            <person name="Sun Q."/>
            <person name="Ohkuma M."/>
        </authorList>
    </citation>
    <scope>NUCLEOTIDE SEQUENCE</scope>
    <source>
        <strain evidence="2">JCM 4988</strain>
    </source>
</reference>
<dbReference type="EMBL" id="BMWG01000005">
    <property type="protein sequence ID" value="GGZ29165.1"/>
    <property type="molecule type" value="Genomic_DNA"/>
</dbReference>
<protein>
    <submittedName>
        <fullName evidence="2">Uncharacterized protein</fullName>
    </submittedName>
</protein>
<evidence type="ECO:0000313" key="2">
    <source>
        <dbReference type="EMBL" id="GGZ29165.1"/>
    </source>
</evidence>
<accession>A0A918Q1K1</accession>
<name>A0A918Q1K1_9ACTN</name>
<comment type="caution">
    <text evidence="2">The sequence shown here is derived from an EMBL/GenBank/DDBJ whole genome shotgun (WGS) entry which is preliminary data.</text>
</comment>
<gene>
    <name evidence="2" type="ORF">GCM10010387_23100</name>
</gene>
<evidence type="ECO:0000313" key="3">
    <source>
        <dbReference type="Proteomes" id="UP000630936"/>
    </source>
</evidence>